<keyword evidence="3" id="KW-1185">Reference proteome</keyword>
<keyword evidence="1" id="KW-0472">Membrane</keyword>
<dbReference type="Proteomes" id="UP001596226">
    <property type="component" value="Unassembled WGS sequence"/>
</dbReference>
<dbReference type="RefSeq" id="WP_377514715.1">
    <property type="nucleotide sequence ID" value="NZ_JBHSQS010000017.1"/>
</dbReference>
<evidence type="ECO:0000256" key="1">
    <source>
        <dbReference type="SAM" id="Phobius"/>
    </source>
</evidence>
<evidence type="ECO:0000313" key="3">
    <source>
        <dbReference type="Proteomes" id="UP001596226"/>
    </source>
</evidence>
<comment type="caution">
    <text evidence="2">The sequence shown here is derived from an EMBL/GenBank/DDBJ whole genome shotgun (WGS) entry which is preliminary data.</text>
</comment>
<dbReference type="EMBL" id="JBHSQS010000017">
    <property type="protein sequence ID" value="MFC5926473.1"/>
    <property type="molecule type" value="Genomic_DNA"/>
</dbReference>
<keyword evidence="1" id="KW-1133">Transmembrane helix</keyword>
<reference evidence="3" key="1">
    <citation type="journal article" date="2019" name="Int. J. Syst. Evol. Microbiol.">
        <title>The Global Catalogue of Microorganisms (GCM) 10K type strain sequencing project: providing services to taxonomists for standard genome sequencing and annotation.</title>
        <authorList>
            <consortium name="The Broad Institute Genomics Platform"/>
            <consortium name="The Broad Institute Genome Sequencing Center for Infectious Disease"/>
            <person name="Wu L."/>
            <person name="Ma J."/>
        </authorList>
    </citation>
    <scope>NUCLEOTIDE SEQUENCE [LARGE SCALE GENOMIC DNA]</scope>
    <source>
        <strain evidence="3">CGMCC 4.7144</strain>
    </source>
</reference>
<name>A0ABW1HCG2_9ACTN</name>
<accession>A0ABW1HCG2</accession>
<feature type="transmembrane region" description="Helical" evidence="1">
    <location>
        <begin position="12"/>
        <end position="31"/>
    </location>
</feature>
<proteinExistence type="predicted"/>
<sequence length="75" mass="7476">MVNERVKSVGGYLMRLLGGVGVIVGILGIFASLSQPNVVGVVLGVLFVAGGVVLLKRSGGGSRAGGVTSTPHSTR</sequence>
<gene>
    <name evidence="2" type="ORF">ACFQGL_24355</name>
</gene>
<evidence type="ECO:0000313" key="2">
    <source>
        <dbReference type="EMBL" id="MFC5926473.1"/>
    </source>
</evidence>
<keyword evidence="1" id="KW-0812">Transmembrane</keyword>
<organism evidence="2 3">
    <name type="scientific">Micromonospora vulcania</name>
    <dbReference type="NCBI Taxonomy" id="1441873"/>
    <lineage>
        <taxon>Bacteria</taxon>
        <taxon>Bacillati</taxon>
        <taxon>Actinomycetota</taxon>
        <taxon>Actinomycetes</taxon>
        <taxon>Micromonosporales</taxon>
        <taxon>Micromonosporaceae</taxon>
        <taxon>Micromonospora</taxon>
    </lineage>
</organism>
<protein>
    <submittedName>
        <fullName evidence="2">Uncharacterized protein</fullName>
    </submittedName>
</protein>
<feature type="transmembrane region" description="Helical" evidence="1">
    <location>
        <begin position="37"/>
        <end position="55"/>
    </location>
</feature>